<protein>
    <recommendedName>
        <fullName evidence="4">Transmembrane protein</fullName>
    </recommendedName>
</protein>
<dbReference type="HOGENOM" id="CLU_885503_0_0_12"/>
<name>I4BAN3_TURPD</name>
<dbReference type="Proteomes" id="UP000006048">
    <property type="component" value="Chromosome"/>
</dbReference>
<keyword evidence="3" id="KW-1185">Reference proteome</keyword>
<dbReference type="AlphaFoldDB" id="I4BAN3"/>
<keyword evidence="1" id="KW-0472">Membrane</keyword>
<proteinExistence type="predicted"/>
<evidence type="ECO:0000313" key="2">
    <source>
        <dbReference type="EMBL" id="AFM14340.1"/>
    </source>
</evidence>
<keyword evidence="1" id="KW-0812">Transmembrane</keyword>
<sequence length="314" mass="35312">MPARRVRYSTLLWPALYSPAKILALCLAAMLAALALTYAAHSLTQPDQALYTRASERARAALQMKLAGVDSWRWQQNFACLQMPDDCLKILLRFNQSEVKPAQHRLMLEAPKPCAICHLAELSHKAEVVAVFPELPAREAVWWPAITTFILSCACLLFCGLRFAAARRQGQNAGSCVAALKLLPGAPVEARKWLKKQLRSLLSASYVEREELRLRWISPPEKFALWLESERQALTKFAAHLRLVAVHGSASEAAAIPIEMLRIVYRFLTLPSAAPRLIDEKLFTNKEEKIINMRRLVAKNKSGASLRFVVWESD</sequence>
<dbReference type="EMBL" id="CP002959">
    <property type="protein sequence ID" value="AFM14340.1"/>
    <property type="molecule type" value="Genomic_DNA"/>
</dbReference>
<evidence type="ECO:0000313" key="3">
    <source>
        <dbReference type="Proteomes" id="UP000006048"/>
    </source>
</evidence>
<reference evidence="2 3" key="1">
    <citation type="submission" date="2012-06" db="EMBL/GenBank/DDBJ databases">
        <title>The complete chromosome of genome of Turneriella parva DSM 21527.</title>
        <authorList>
            <consortium name="US DOE Joint Genome Institute (JGI-PGF)"/>
            <person name="Lucas S."/>
            <person name="Han J."/>
            <person name="Lapidus A."/>
            <person name="Bruce D."/>
            <person name="Goodwin L."/>
            <person name="Pitluck S."/>
            <person name="Peters L."/>
            <person name="Kyrpides N."/>
            <person name="Mavromatis K."/>
            <person name="Ivanova N."/>
            <person name="Mikhailova N."/>
            <person name="Chertkov O."/>
            <person name="Detter J.C."/>
            <person name="Tapia R."/>
            <person name="Han C."/>
            <person name="Land M."/>
            <person name="Hauser L."/>
            <person name="Markowitz V."/>
            <person name="Cheng J.-F."/>
            <person name="Hugenholtz P."/>
            <person name="Woyke T."/>
            <person name="Wu D."/>
            <person name="Gronow S."/>
            <person name="Wellnitz S."/>
            <person name="Brambilla E."/>
            <person name="Klenk H.-P."/>
            <person name="Eisen J.A."/>
        </authorList>
    </citation>
    <scope>NUCLEOTIDE SEQUENCE [LARGE SCALE GENOMIC DNA]</scope>
    <source>
        <strain evidence="3">ATCC BAA-1111 / DSM 21527 / NCTC 11395 / H</strain>
    </source>
</reference>
<evidence type="ECO:0008006" key="4">
    <source>
        <dbReference type="Google" id="ProtNLM"/>
    </source>
</evidence>
<dbReference type="RefSeq" id="WP_014804817.1">
    <property type="nucleotide sequence ID" value="NC_018020.1"/>
</dbReference>
<accession>I4BAN3</accession>
<feature type="transmembrane region" description="Helical" evidence="1">
    <location>
        <begin position="141"/>
        <end position="161"/>
    </location>
</feature>
<dbReference type="PATRIC" id="fig|869212.3.peg.3731"/>
<gene>
    <name evidence="2" type="ordered locus">Turpa_3706</name>
</gene>
<keyword evidence="1" id="KW-1133">Transmembrane helix</keyword>
<evidence type="ECO:0000256" key="1">
    <source>
        <dbReference type="SAM" id="Phobius"/>
    </source>
</evidence>
<dbReference type="STRING" id="869212.Turpa_3706"/>
<organism evidence="2 3">
    <name type="scientific">Turneriella parva (strain ATCC BAA-1111 / DSM 21527 / NCTC 11395 / H)</name>
    <name type="common">Leptospira parva</name>
    <dbReference type="NCBI Taxonomy" id="869212"/>
    <lineage>
        <taxon>Bacteria</taxon>
        <taxon>Pseudomonadati</taxon>
        <taxon>Spirochaetota</taxon>
        <taxon>Spirochaetia</taxon>
        <taxon>Leptospirales</taxon>
        <taxon>Leptospiraceae</taxon>
        <taxon>Turneriella</taxon>
    </lineage>
</organism>
<dbReference type="KEGG" id="tpx:Turpa_3706"/>